<dbReference type="Gene3D" id="3.40.50.880">
    <property type="match status" value="1"/>
</dbReference>
<dbReference type="CDD" id="cd01748">
    <property type="entry name" value="GATase1_IGP_Synthase"/>
    <property type="match status" value="1"/>
</dbReference>
<dbReference type="GO" id="GO:0005737">
    <property type="term" value="C:cytoplasm"/>
    <property type="evidence" value="ECO:0007669"/>
    <property type="project" value="UniProtKB-SubCell"/>
</dbReference>
<comment type="pathway">
    <text evidence="1 10">Amino-acid biosynthesis; L-histidine biosynthesis; L-histidine from 5-phospho-alpha-D-ribose 1-diphosphate: step 5/9.</text>
</comment>
<dbReference type="EC" id="4.3.2.10" evidence="10"/>
<evidence type="ECO:0000313" key="13">
    <source>
        <dbReference type="EMBL" id="SIO08836.1"/>
    </source>
</evidence>
<dbReference type="InterPro" id="IPR010139">
    <property type="entry name" value="Imidazole-glycPsynth_HisH"/>
</dbReference>
<dbReference type="UniPathway" id="UPA00031">
    <property type="reaction ID" value="UER00010"/>
</dbReference>
<evidence type="ECO:0000256" key="5">
    <source>
        <dbReference type="ARBA" id="ARBA00022962"/>
    </source>
</evidence>
<evidence type="ECO:0000256" key="7">
    <source>
        <dbReference type="ARBA" id="ARBA00023239"/>
    </source>
</evidence>
<keyword evidence="7 10" id="KW-0456">Lyase</keyword>
<dbReference type="OrthoDB" id="9807137at2"/>
<dbReference type="PROSITE" id="PS51273">
    <property type="entry name" value="GATASE_TYPE_1"/>
    <property type="match status" value="1"/>
</dbReference>
<evidence type="ECO:0000256" key="6">
    <source>
        <dbReference type="ARBA" id="ARBA00023102"/>
    </source>
</evidence>
<accession>A0A1N6GMT6</accession>
<comment type="function">
    <text evidence="10">IGPS catalyzes the conversion of PRFAR and glutamine to IGP, AICAR and glutamate. The HisH subunit catalyzes the hydrolysis of glutamine to glutamate and ammonia as part of the synthesis of IGP and AICAR. The resulting ammonia molecule is channeled to the active site of HisF.</text>
</comment>
<dbReference type="PIRSF" id="PIRSF000495">
    <property type="entry name" value="Amidotransf_hisH"/>
    <property type="match status" value="1"/>
</dbReference>
<feature type="active site" description="Nucleophile" evidence="10 11">
    <location>
        <position position="77"/>
    </location>
</feature>
<evidence type="ECO:0000256" key="9">
    <source>
        <dbReference type="ARBA" id="ARBA00049534"/>
    </source>
</evidence>
<dbReference type="PANTHER" id="PTHR42701:SF1">
    <property type="entry name" value="IMIDAZOLE GLYCEROL PHOSPHATE SYNTHASE SUBUNIT HISH"/>
    <property type="match status" value="1"/>
</dbReference>
<evidence type="ECO:0000256" key="8">
    <source>
        <dbReference type="ARBA" id="ARBA00047838"/>
    </source>
</evidence>
<evidence type="ECO:0000256" key="4">
    <source>
        <dbReference type="ARBA" id="ARBA00022801"/>
    </source>
</evidence>
<dbReference type="Proteomes" id="UP000185003">
    <property type="component" value="Unassembled WGS sequence"/>
</dbReference>
<dbReference type="InterPro" id="IPR017926">
    <property type="entry name" value="GATASE"/>
</dbReference>
<name>A0A1N6GMT6_9BACT</name>
<dbReference type="EMBL" id="FSRA01000001">
    <property type="protein sequence ID" value="SIO08836.1"/>
    <property type="molecule type" value="Genomic_DNA"/>
</dbReference>
<evidence type="ECO:0000256" key="1">
    <source>
        <dbReference type="ARBA" id="ARBA00005091"/>
    </source>
</evidence>
<evidence type="ECO:0000256" key="2">
    <source>
        <dbReference type="ARBA" id="ARBA00011152"/>
    </source>
</evidence>
<comment type="catalytic activity">
    <reaction evidence="9 10">
        <text>L-glutamine + H2O = L-glutamate + NH4(+)</text>
        <dbReference type="Rhea" id="RHEA:15889"/>
        <dbReference type="ChEBI" id="CHEBI:15377"/>
        <dbReference type="ChEBI" id="CHEBI:28938"/>
        <dbReference type="ChEBI" id="CHEBI:29985"/>
        <dbReference type="ChEBI" id="CHEBI:58359"/>
        <dbReference type="EC" id="3.5.1.2"/>
    </reaction>
</comment>
<dbReference type="Pfam" id="PF00117">
    <property type="entry name" value="GATase"/>
    <property type="match status" value="1"/>
</dbReference>
<evidence type="ECO:0000256" key="11">
    <source>
        <dbReference type="PIRSR" id="PIRSR000495-1"/>
    </source>
</evidence>
<dbReference type="GO" id="GO:0000105">
    <property type="term" value="P:L-histidine biosynthetic process"/>
    <property type="evidence" value="ECO:0007669"/>
    <property type="project" value="UniProtKB-UniRule"/>
</dbReference>
<dbReference type="GO" id="GO:0016829">
    <property type="term" value="F:lyase activity"/>
    <property type="evidence" value="ECO:0007669"/>
    <property type="project" value="UniProtKB-KW"/>
</dbReference>
<dbReference type="PROSITE" id="PS51274">
    <property type="entry name" value="GATASE_COBBQ"/>
    <property type="match status" value="1"/>
</dbReference>
<keyword evidence="10" id="KW-0963">Cytoplasm</keyword>
<keyword evidence="3 10" id="KW-0028">Amino-acid biosynthesis</keyword>
<evidence type="ECO:0000313" key="14">
    <source>
        <dbReference type="Proteomes" id="UP000185003"/>
    </source>
</evidence>
<reference evidence="14" key="1">
    <citation type="submission" date="2016-11" db="EMBL/GenBank/DDBJ databases">
        <authorList>
            <person name="Varghese N."/>
            <person name="Submissions S."/>
        </authorList>
    </citation>
    <scope>NUCLEOTIDE SEQUENCE [LARGE SCALE GENOMIC DNA]</scope>
    <source>
        <strain evidence="14">DSM 24787</strain>
    </source>
</reference>
<dbReference type="GO" id="GO:0000107">
    <property type="term" value="F:imidazoleglycerol-phosphate synthase activity"/>
    <property type="evidence" value="ECO:0007669"/>
    <property type="project" value="UniProtKB-UniRule"/>
</dbReference>
<keyword evidence="5 10" id="KW-0315">Glutamine amidotransferase</keyword>
<dbReference type="InterPro" id="IPR029062">
    <property type="entry name" value="Class_I_gatase-like"/>
</dbReference>
<protein>
    <recommendedName>
        <fullName evidence="10">Imidazole glycerol phosphate synthase subunit HisH</fullName>
        <ecNumber evidence="10">4.3.2.10</ecNumber>
    </recommendedName>
    <alternativeName>
        <fullName evidence="10">IGP synthase glutaminase subunit</fullName>
        <ecNumber evidence="10">3.5.1.2</ecNumber>
    </alternativeName>
    <alternativeName>
        <fullName evidence="10">IGP synthase subunit HisH</fullName>
    </alternativeName>
    <alternativeName>
        <fullName evidence="10">ImGP synthase subunit HisH</fullName>
        <shortName evidence="10">IGPS subunit HisH</shortName>
    </alternativeName>
</protein>
<dbReference type="GO" id="GO:0004359">
    <property type="term" value="F:glutaminase activity"/>
    <property type="evidence" value="ECO:0007669"/>
    <property type="project" value="UniProtKB-EC"/>
</dbReference>
<evidence type="ECO:0000259" key="12">
    <source>
        <dbReference type="Pfam" id="PF00117"/>
    </source>
</evidence>
<proteinExistence type="inferred from homology"/>
<dbReference type="STRING" id="536979.SAMN04488055_2865"/>
<comment type="subcellular location">
    <subcellularLocation>
        <location evidence="10">Cytoplasm</location>
    </subcellularLocation>
</comment>
<feature type="domain" description="Glutamine amidotransferase" evidence="12">
    <location>
        <begin position="11"/>
        <end position="195"/>
    </location>
</feature>
<feature type="active site" evidence="10 11">
    <location>
        <position position="179"/>
    </location>
</feature>
<keyword evidence="14" id="KW-1185">Reference proteome</keyword>
<comment type="catalytic activity">
    <reaction evidence="8 10">
        <text>5-[(5-phospho-1-deoxy-D-ribulos-1-ylimino)methylamino]-1-(5-phospho-beta-D-ribosyl)imidazole-4-carboxamide + L-glutamine = D-erythro-1-(imidazol-4-yl)glycerol 3-phosphate + 5-amino-1-(5-phospho-beta-D-ribosyl)imidazole-4-carboxamide + L-glutamate + H(+)</text>
        <dbReference type="Rhea" id="RHEA:24793"/>
        <dbReference type="ChEBI" id="CHEBI:15378"/>
        <dbReference type="ChEBI" id="CHEBI:29985"/>
        <dbReference type="ChEBI" id="CHEBI:58278"/>
        <dbReference type="ChEBI" id="CHEBI:58359"/>
        <dbReference type="ChEBI" id="CHEBI:58475"/>
        <dbReference type="ChEBI" id="CHEBI:58525"/>
        <dbReference type="EC" id="4.3.2.10"/>
    </reaction>
</comment>
<keyword evidence="4 10" id="KW-0378">Hydrolase</keyword>
<feature type="active site" evidence="10 11">
    <location>
        <position position="181"/>
    </location>
</feature>
<dbReference type="PANTHER" id="PTHR42701">
    <property type="entry name" value="IMIDAZOLE GLYCEROL PHOSPHATE SYNTHASE SUBUNIT HISH"/>
    <property type="match status" value="1"/>
</dbReference>
<dbReference type="NCBIfam" id="TIGR01855">
    <property type="entry name" value="IMP_synth_hisH"/>
    <property type="match status" value="1"/>
</dbReference>
<dbReference type="RefSeq" id="WP_074239882.1">
    <property type="nucleotide sequence ID" value="NZ_FSRA01000001.1"/>
</dbReference>
<dbReference type="AlphaFoldDB" id="A0A1N6GMT6"/>
<evidence type="ECO:0000256" key="3">
    <source>
        <dbReference type="ARBA" id="ARBA00022605"/>
    </source>
</evidence>
<comment type="subunit">
    <text evidence="2 10">Heterodimer of HisH and HisF.</text>
</comment>
<dbReference type="HAMAP" id="MF_00278">
    <property type="entry name" value="HisH"/>
    <property type="match status" value="1"/>
</dbReference>
<evidence type="ECO:0000256" key="10">
    <source>
        <dbReference type="HAMAP-Rule" id="MF_00278"/>
    </source>
</evidence>
<dbReference type="SUPFAM" id="SSF52317">
    <property type="entry name" value="Class I glutamine amidotransferase-like"/>
    <property type="match status" value="1"/>
</dbReference>
<gene>
    <name evidence="10" type="primary">hisH</name>
    <name evidence="13" type="ORF">SAMN04488055_2865</name>
</gene>
<keyword evidence="6 10" id="KW-0368">Histidine biosynthesis</keyword>
<sequence length="197" mass="22069">MKTAIIKYNAGNIRSVLFALERLGVEATVTDDPEELRAADKVIFPGVGEASTAMNYLKERKLDLLIKDLKQPVLGICLGMQLLCKHSEENDTECMGIFDLPVKKFESPVENLLKIPQIGWNNIAGLHSVIFEHVPENSYMYFVHSYFVALGPETTAIANYVINYSAALQKDNFYAVQFHPEKSADGGQRILESFLKL</sequence>
<dbReference type="EC" id="3.5.1.2" evidence="10"/>
<organism evidence="13 14">
    <name type="scientific">Chitinophaga niabensis</name>
    <dbReference type="NCBI Taxonomy" id="536979"/>
    <lineage>
        <taxon>Bacteria</taxon>
        <taxon>Pseudomonadati</taxon>
        <taxon>Bacteroidota</taxon>
        <taxon>Chitinophagia</taxon>
        <taxon>Chitinophagales</taxon>
        <taxon>Chitinophagaceae</taxon>
        <taxon>Chitinophaga</taxon>
    </lineage>
</organism>